<keyword evidence="4" id="KW-1185">Reference proteome</keyword>
<protein>
    <submittedName>
        <fullName evidence="3">DUF4055 domain-containing protein</fullName>
    </submittedName>
</protein>
<evidence type="ECO:0000259" key="2">
    <source>
        <dbReference type="Pfam" id="PF13264"/>
    </source>
</evidence>
<organism evidence="3 4">
    <name type="scientific">Ignatzschineria rhizosphaerae</name>
    <dbReference type="NCBI Taxonomy" id="2923279"/>
    <lineage>
        <taxon>Bacteria</taxon>
        <taxon>Pseudomonadati</taxon>
        <taxon>Pseudomonadota</taxon>
        <taxon>Gammaproteobacteria</taxon>
        <taxon>Cardiobacteriales</taxon>
        <taxon>Ignatzschineriaceae</taxon>
        <taxon>Ignatzschineria</taxon>
    </lineage>
</organism>
<feature type="domain" description="DUF4055" evidence="2">
    <location>
        <begin position="246"/>
        <end position="378"/>
    </location>
</feature>
<dbReference type="InterPro" id="IPR025129">
    <property type="entry name" value="DUF4055"/>
</dbReference>
<name>A0ABY3X2L8_9GAMM</name>
<reference evidence="3 4" key="1">
    <citation type="submission" date="2022-03" db="EMBL/GenBank/DDBJ databases">
        <title>Ignatzschineria rhizosphaerae HR5S32.</title>
        <authorList>
            <person name="Sun J.Q."/>
            <person name="Feng J.Y."/>
        </authorList>
    </citation>
    <scope>NUCLEOTIDE SEQUENCE [LARGE SCALE GENOMIC DNA]</scope>
    <source>
        <strain evidence="3 4">HR5S32</strain>
    </source>
</reference>
<evidence type="ECO:0000313" key="3">
    <source>
        <dbReference type="EMBL" id="UNM95944.1"/>
    </source>
</evidence>
<proteinExistence type="predicted"/>
<dbReference type="Proteomes" id="UP000829542">
    <property type="component" value="Chromosome"/>
</dbReference>
<feature type="region of interest" description="Disordered" evidence="1">
    <location>
        <begin position="440"/>
        <end position="463"/>
    </location>
</feature>
<gene>
    <name evidence="3" type="ORF">MMG00_12185</name>
</gene>
<dbReference type="RefSeq" id="WP_242148729.1">
    <property type="nucleotide sequence ID" value="NZ_CP093379.1"/>
</dbReference>
<accession>A0ABY3X2L8</accession>
<dbReference type="Pfam" id="PF13264">
    <property type="entry name" value="DUF4055"/>
    <property type="match status" value="1"/>
</dbReference>
<evidence type="ECO:0000256" key="1">
    <source>
        <dbReference type="SAM" id="MobiDB-lite"/>
    </source>
</evidence>
<evidence type="ECO:0000313" key="4">
    <source>
        <dbReference type="Proteomes" id="UP000829542"/>
    </source>
</evidence>
<dbReference type="EMBL" id="CP093379">
    <property type="protein sequence ID" value="UNM95944.1"/>
    <property type="molecule type" value="Genomic_DNA"/>
</dbReference>
<sequence length="463" mass="52063">MTQVKIDSISQKMKDFHAEIAPIKALLGGTSAMREAGETYLPKFPSEANDKEYGDRDYRNRLKQAVLVPYFEDTVKSMTGRLFYKQFSMDLDEKILEYKDDFDMSGGSISGVFESVFYEALSYSRSYIVVDYSLKVQVKSKAEEIQAGARPYAFKVEADQVLDVREKKGKIVLFKYQHKVINEDKTNDFEVVYQDEIVLMTPGQTRTWRKSDKGQWESKDDFAVKVNGKTLDYVTAFELKLSRKPPLENLAELNIEHWQSKSSQRNIVDVARVPILVFTGVDNSTDIEYVSGGLSIRNEAKVAYVEHTGAAIEAGQTSLDKLEEQMGVAGAKLLTRTKMALTDTQAKSEGIKEVSELMLYGMLLGEFMNQVIEMFGMWLGIEEAGTIDITENLKNTIDSGVSAQDVIQSAVHGITSYRTAYETLVAMNAISGSRTYEEEEEQIGIESETRLPRPTSLFGGMED</sequence>